<comment type="caution">
    <text evidence="2">The sequence shown here is derived from an EMBL/GenBank/DDBJ whole genome shotgun (WGS) entry which is preliminary data.</text>
</comment>
<dbReference type="EMBL" id="AODQ01000001">
    <property type="protein sequence ID" value="EMR04795.1"/>
    <property type="molecule type" value="Genomic_DNA"/>
</dbReference>
<evidence type="ECO:0000313" key="3">
    <source>
        <dbReference type="Proteomes" id="UP000011910"/>
    </source>
</evidence>
<dbReference type="AlphaFoldDB" id="M7NT01"/>
<dbReference type="PATRIC" id="fig|1279009.4.peg.71"/>
<accession>M7NT01</accession>
<proteinExistence type="predicted"/>
<evidence type="ECO:0000313" key="2">
    <source>
        <dbReference type="EMBL" id="EMR04795.1"/>
    </source>
</evidence>
<dbReference type="Proteomes" id="UP000011910">
    <property type="component" value="Unassembled WGS sequence"/>
</dbReference>
<dbReference type="InterPro" id="IPR027848">
    <property type="entry name" value="DUF4494"/>
</dbReference>
<evidence type="ECO:0008006" key="4">
    <source>
        <dbReference type="Google" id="ProtNLM"/>
    </source>
</evidence>
<dbReference type="RefSeq" id="WP_009193480.1">
    <property type="nucleotide sequence ID" value="NZ_AODQ01000001.1"/>
</dbReference>
<sequence length="213" mass="24379">MKIWFQCKIKYQKEDENGRLKNVTEPYLVDAVSYTEAEARIYQELGSVIRGDFEVTSITKSKISDIFHYDDAETWYKCKVTYIAADDESGKEKKVTNQMLVSALDLKQACERLLESLEGILVQFEVVEIQQSPLVEIFPYVEDETKGKVRIDDMAPQAVREEEVTLKPIPPTPALASQEEDEEEDSAFEPQALLQEAELEEELEAELDSETEL</sequence>
<evidence type="ECO:0000256" key="1">
    <source>
        <dbReference type="SAM" id="MobiDB-lite"/>
    </source>
</evidence>
<name>M7NT01_9BACT</name>
<dbReference type="OrthoDB" id="954784at2"/>
<dbReference type="eggNOG" id="ENOG502ZVB7">
    <property type="taxonomic scope" value="Bacteria"/>
</dbReference>
<feature type="region of interest" description="Disordered" evidence="1">
    <location>
        <begin position="162"/>
        <end position="191"/>
    </location>
</feature>
<dbReference type="Pfam" id="PF14902">
    <property type="entry name" value="DUF4494"/>
    <property type="match status" value="1"/>
</dbReference>
<dbReference type="STRING" id="1279009.ADICEAN_00066"/>
<organism evidence="2 3">
    <name type="scientific">Cesiribacter andamanensis AMV16</name>
    <dbReference type="NCBI Taxonomy" id="1279009"/>
    <lineage>
        <taxon>Bacteria</taxon>
        <taxon>Pseudomonadati</taxon>
        <taxon>Bacteroidota</taxon>
        <taxon>Cytophagia</taxon>
        <taxon>Cytophagales</taxon>
        <taxon>Cesiribacteraceae</taxon>
        <taxon>Cesiribacter</taxon>
    </lineage>
</organism>
<protein>
    <recommendedName>
        <fullName evidence="4">DUF4494 domain-containing protein</fullName>
    </recommendedName>
</protein>
<reference evidence="2 3" key="1">
    <citation type="journal article" date="2013" name="Genome Announc.">
        <title>Draft Genome Sequence of Cesiribacter andamanensis Strain AMV16T, Isolated from a Soil Sample from a Mud Volcano in the Andaman Islands, India.</title>
        <authorList>
            <person name="Shivaji S."/>
            <person name="Ara S."/>
            <person name="Begum Z."/>
            <person name="Srinivas T.N."/>
            <person name="Singh A."/>
            <person name="Kumar Pinnaka A."/>
        </authorList>
    </citation>
    <scope>NUCLEOTIDE SEQUENCE [LARGE SCALE GENOMIC DNA]</scope>
    <source>
        <strain evidence="2 3">AMV16</strain>
    </source>
</reference>
<keyword evidence="3" id="KW-1185">Reference proteome</keyword>
<feature type="compositionally biased region" description="Acidic residues" evidence="1">
    <location>
        <begin position="178"/>
        <end position="187"/>
    </location>
</feature>
<gene>
    <name evidence="2" type="ORF">ADICEAN_00066</name>
</gene>